<dbReference type="STRING" id="337701.SAMN05444398_10574"/>
<evidence type="ECO:0000313" key="2">
    <source>
        <dbReference type="Proteomes" id="UP000183974"/>
    </source>
</evidence>
<dbReference type="Proteomes" id="UP000183974">
    <property type="component" value="Unassembled WGS sequence"/>
</dbReference>
<gene>
    <name evidence="1" type="ORF">SAMN05444398_10574</name>
</gene>
<evidence type="ECO:0000313" key="1">
    <source>
        <dbReference type="EMBL" id="SHL73374.1"/>
    </source>
</evidence>
<reference evidence="1 2" key="1">
    <citation type="submission" date="2016-11" db="EMBL/GenBank/DDBJ databases">
        <authorList>
            <person name="Jaros S."/>
            <person name="Januszkiewicz K."/>
            <person name="Wedrychowicz H."/>
        </authorList>
    </citation>
    <scope>NUCLEOTIDE SEQUENCE [LARGE SCALE GENOMIC DNA]</scope>
    <source>
        <strain evidence="1 2">DSM 29589</strain>
    </source>
</reference>
<dbReference type="OrthoDB" id="9921745at2"/>
<protein>
    <submittedName>
        <fullName evidence="1">Uncharacterized protein</fullName>
    </submittedName>
</protein>
<dbReference type="EMBL" id="FRBR01000005">
    <property type="protein sequence ID" value="SHL73374.1"/>
    <property type="molecule type" value="Genomic_DNA"/>
</dbReference>
<dbReference type="RefSeq" id="WP_159437812.1">
    <property type="nucleotide sequence ID" value="NZ_BMLR01000005.1"/>
</dbReference>
<proteinExistence type="predicted"/>
<keyword evidence="2" id="KW-1185">Reference proteome</keyword>
<name>A0A1M7D1P4_9RHOB</name>
<organism evidence="1 2">
    <name type="scientific">Roseovarius pacificus</name>
    <dbReference type="NCBI Taxonomy" id="337701"/>
    <lineage>
        <taxon>Bacteria</taxon>
        <taxon>Pseudomonadati</taxon>
        <taxon>Pseudomonadota</taxon>
        <taxon>Alphaproteobacteria</taxon>
        <taxon>Rhodobacterales</taxon>
        <taxon>Roseobacteraceae</taxon>
        <taxon>Roseovarius</taxon>
    </lineage>
</organism>
<sequence>MVLFDSFHSPPPRESAAERAQWRKEIMATAFQGGVTSDYWLEALLDRVEVGR</sequence>
<dbReference type="AlphaFoldDB" id="A0A1M7D1P4"/>
<accession>A0A1M7D1P4</accession>